<evidence type="ECO:0000313" key="2">
    <source>
        <dbReference type="EMBL" id="KAF5607073.1"/>
    </source>
</evidence>
<feature type="region of interest" description="Disordered" evidence="1">
    <location>
        <begin position="1"/>
        <end position="34"/>
    </location>
</feature>
<proteinExistence type="predicted"/>
<feature type="compositionally biased region" description="Pro residues" evidence="1">
    <location>
        <begin position="81"/>
        <end position="95"/>
    </location>
</feature>
<feature type="compositionally biased region" description="Basic residues" evidence="1">
    <location>
        <begin position="242"/>
        <end position="260"/>
    </location>
</feature>
<gene>
    <name evidence="2" type="ORF">FSUBG_5531</name>
</gene>
<name>A0A8H5Q3U1_GIBSU</name>
<dbReference type="OrthoDB" id="5421421at2759"/>
<dbReference type="GeneID" id="59318356"/>
<comment type="caution">
    <text evidence="2">The sequence shown here is derived from an EMBL/GenBank/DDBJ whole genome shotgun (WGS) entry which is preliminary data.</text>
</comment>
<sequence>MVEQQYIAPGLPQPDGLSGAPSLHDSIPTTETSPYHDLASYSSVSSPFNSISGQCDPNLLTPISVVGSPPLHGVSKIASQYPPPPSTPNQHPSPPGSSRMYHQQQWAGQFDVNSQSPQASSPMTSQAPVAGGEFLHASYVHDGRRTPGPPEPYMGAFGVSNGPEPQPMSNPYYVNMAPPVEHQDHMMMRDSHHIPMGMHHREMAPAPLLAEHHPPQYRRRSPGDTGLHGLPSDVPRSMTGSPRRKSALHAPGRVKKRTTKRPGASRSAAVEEPVDEHKNCFGEEVPPTLKSTCPDEERCIFESRWQHRNQKGQDMWESIQSDFKSRFQKCPGKEMLQMKFKRGRSKYIDWLTRDEDLLREAYKIVEKNRYQSILDTFHELGGSRNMRLNASDIEVKVVNDLKLEEGIYMESYEDLNIRRRRRSVQPRKRTGRRDEHDEMMSVGSHNTHEDEVMNQVHGIPNIKMEEDGSGGHMINAHMWDQQMKMEPGAMPPQNDRIHPLMRLSPTQTIQLHLPNEEPLIFLYFPYKSPFIYPKELFKIELRKEPGILHEKEFRVVPRLPDPLVDRIYVFNASEDIARFER</sequence>
<protein>
    <submittedName>
        <fullName evidence="2">Uncharacterized protein</fullName>
    </submittedName>
</protein>
<evidence type="ECO:0000313" key="3">
    <source>
        <dbReference type="Proteomes" id="UP000547976"/>
    </source>
</evidence>
<dbReference type="EMBL" id="JAAOAV010000054">
    <property type="protein sequence ID" value="KAF5607073.1"/>
    <property type="molecule type" value="Genomic_DNA"/>
</dbReference>
<evidence type="ECO:0000256" key="1">
    <source>
        <dbReference type="SAM" id="MobiDB-lite"/>
    </source>
</evidence>
<dbReference type="Proteomes" id="UP000547976">
    <property type="component" value="Unassembled WGS sequence"/>
</dbReference>
<accession>A0A8H5Q3U1</accession>
<organism evidence="2 3">
    <name type="scientific">Gibberella subglutinans</name>
    <name type="common">Fusarium subglutinans</name>
    <dbReference type="NCBI Taxonomy" id="42677"/>
    <lineage>
        <taxon>Eukaryota</taxon>
        <taxon>Fungi</taxon>
        <taxon>Dikarya</taxon>
        <taxon>Ascomycota</taxon>
        <taxon>Pezizomycotina</taxon>
        <taxon>Sordariomycetes</taxon>
        <taxon>Hypocreomycetidae</taxon>
        <taxon>Hypocreales</taxon>
        <taxon>Nectriaceae</taxon>
        <taxon>Fusarium</taxon>
        <taxon>Fusarium fujikuroi species complex</taxon>
    </lineage>
</organism>
<feature type="region of interest" description="Disordered" evidence="1">
    <location>
        <begin position="213"/>
        <end position="272"/>
    </location>
</feature>
<feature type="region of interest" description="Disordered" evidence="1">
    <location>
        <begin position="74"/>
        <end position="103"/>
    </location>
</feature>
<reference evidence="2 3" key="1">
    <citation type="submission" date="2020-05" db="EMBL/GenBank/DDBJ databases">
        <title>Identification and distribution of gene clusters putatively required for synthesis of sphingolipid metabolism inhibitors in phylogenetically diverse species of the filamentous fungus Fusarium.</title>
        <authorList>
            <person name="Kim H.-S."/>
            <person name="Busman M."/>
            <person name="Brown D.W."/>
            <person name="Divon H."/>
            <person name="Uhlig S."/>
            <person name="Proctor R.H."/>
        </authorList>
    </citation>
    <scope>NUCLEOTIDE SEQUENCE [LARGE SCALE GENOMIC DNA]</scope>
    <source>
        <strain evidence="2 3">NRRL 66333</strain>
    </source>
</reference>
<dbReference type="AlphaFoldDB" id="A0A8H5Q3U1"/>
<keyword evidence="3" id="KW-1185">Reference proteome</keyword>
<dbReference type="RefSeq" id="XP_036539043.1">
    <property type="nucleotide sequence ID" value="XM_036683638.1"/>
</dbReference>